<dbReference type="InterPro" id="IPR015942">
    <property type="entry name" value="Asp/Glu/hydantoin_racemase"/>
</dbReference>
<dbReference type="InterPro" id="IPR004380">
    <property type="entry name" value="Asp_race"/>
</dbReference>
<dbReference type="Gene3D" id="3.40.50.1860">
    <property type="match status" value="2"/>
</dbReference>
<reference evidence="4" key="1">
    <citation type="journal article" date="2019" name="Int. J. Syst. Evol. Microbiol.">
        <title>The Global Catalogue of Microorganisms (GCM) 10K type strain sequencing project: providing services to taxonomists for standard genome sequencing and annotation.</title>
        <authorList>
            <consortium name="The Broad Institute Genomics Platform"/>
            <consortium name="The Broad Institute Genome Sequencing Center for Infectious Disease"/>
            <person name="Wu L."/>
            <person name="Ma J."/>
        </authorList>
    </citation>
    <scope>NUCLEOTIDE SEQUENCE [LARGE SCALE GENOMIC DNA]</scope>
    <source>
        <strain evidence="4">JCM 30774</strain>
    </source>
</reference>
<name>A0ABW4AW24_9GAMM</name>
<dbReference type="PANTHER" id="PTHR21198:SF7">
    <property type="entry name" value="ASPARTATE-GLUTAMATE RACEMASE FAMILY"/>
    <property type="match status" value="1"/>
</dbReference>
<keyword evidence="4" id="KW-1185">Reference proteome</keyword>
<evidence type="ECO:0000313" key="3">
    <source>
        <dbReference type="EMBL" id="MFD1382134.1"/>
    </source>
</evidence>
<dbReference type="RefSeq" id="WP_377364820.1">
    <property type="nucleotide sequence ID" value="NZ_JBHTMN010000003.1"/>
</dbReference>
<accession>A0ABW4AW24</accession>
<comment type="similarity">
    <text evidence="1">Belongs to the aspartate/glutamate racemases family.</text>
</comment>
<dbReference type="InterPro" id="IPR001920">
    <property type="entry name" value="Asp/Glu_race"/>
</dbReference>
<dbReference type="NCBIfam" id="TIGR00035">
    <property type="entry name" value="asp_race"/>
    <property type="match status" value="1"/>
</dbReference>
<evidence type="ECO:0000256" key="1">
    <source>
        <dbReference type="ARBA" id="ARBA00007847"/>
    </source>
</evidence>
<organism evidence="3 4">
    <name type="scientific">Rhodanobacter aciditrophus</name>
    <dbReference type="NCBI Taxonomy" id="1623218"/>
    <lineage>
        <taxon>Bacteria</taxon>
        <taxon>Pseudomonadati</taxon>
        <taxon>Pseudomonadota</taxon>
        <taxon>Gammaproteobacteria</taxon>
        <taxon>Lysobacterales</taxon>
        <taxon>Rhodanobacteraceae</taxon>
        <taxon>Rhodanobacter</taxon>
    </lineage>
</organism>
<evidence type="ECO:0000313" key="4">
    <source>
        <dbReference type="Proteomes" id="UP001597059"/>
    </source>
</evidence>
<dbReference type="SUPFAM" id="SSF53681">
    <property type="entry name" value="Aspartate/glutamate racemase"/>
    <property type="match status" value="2"/>
</dbReference>
<dbReference type="Pfam" id="PF01177">
    <property type="entry name" value="Asp_Glu_race"/>
    <property type="match status" value="1"/>
</dbReference>
<dbReference type="EMBL" id="JBHTMN010000003">
    <property type="protein sequence ID" value="MFD1382134.1"/>
    <property type="molecule type" value="Genomic_DNA"/>
</dbReference>
<gene>
    <name evidence="3" type="ORF">ACFQ45_02065</name>
</gene>
<comment type="caution">
    <text evidence="3">The sequence shown here is derived from an EMBL/GenBank/DDBJ whole genome shotgun (WGS) entry which is preliminary data.</text>
</comment>
<dbReference type="PANTHER" id="PTHR21198">
    <property type="entry name" value="GLUTAMATE RACEMASE"/>
    <property type="match status" value="1"/>
</dbReference>
<keyword evidence="2" id="KW-0413">Isomerase</keyword>
<dbReference type="Proteomes" id="UP001597059">
    <property type="component" value="Unassembled WGS sequence"/>
</dbReference>
<evidence type="ECO:0000256" key="2">
    <source>
        <dbReference type="ARBA" id="ARBA00023235"/>
    </source>
</evidence>
<sequence>MKKVGILGGMSWESTSLYYTLINQGVRERLGGLHSAKLLLSSVNFADIAAMQKSGDWEQAGSLLLAEAKGLEAAGAEAILIATNTMHKVLPDIEPHISVPFIHIADATGRVVQQAGHTKVGFIGTQFSMEEDFYIKRLQENYGLDVVIPEQEDRALIHRVIFEELCQGHVKDSSRQQFLNILEKMRSQGAQCIIEGCTEITLLVQPQHTDIPLFDTTKIHAEAAVTFALDE</sequence>
<protein>
    <submittedName>
        <fullName evidence="3">Aspartate/glutamate racemase family protein</fullName>
    </submittedName>
</protein>
<proteinExistence type="inferred from homology"/>